<dbReference type="InterPro" id="IPR014987">
    <property type="entry name" value="UPF_YfcL"/>
</dbReference>
<dbReference type="AlphaFoldDB" id="A0A3A6U4P9"/>
<evidence type="ECO:0000313" key="1">
    <source>
        <dbReference type="EMBL" id="RJY19156.1"/>
    </source>
</evidence>
<name>A0A3A6U4P9_9GAMM</name>
<comment type="caution">
    <text evidence="1">The sequence shown here is derived from an EMBL/GenBank/DDBJ whole genome shotgun (WGS) entry which is preliminary data.</text>
</comment>
<dbReference type="RefSeq" id="WP_121851992.1">
    <property type="nucleotide sequence ID" value="NZ_CP037952.1"/>
</dbReference>
<dbReference type="EMBL" id="QYYH01000007">
    <property type="protein sequence ID" value="RJY19156.1"/>
    <property type="molecule type" value="Genomic_DNA"/>
</dbReference>
<evidence type="ECO:0000313" key="2">
    <source>
        <dbReference type="Proteomes" id="UP000273022"/>
    </source>
</evidence>
<keyword evidence="2" id="KW-1185">Reference proteome</keyword>
<organism evidence="1 2">
    <name type="scientific">Parashewanella spongiae</name>
    <dbReference type="NCBI Taxonomy" id="342950"/>
    <lineage>
        <taxon>Bacteria</taxon>
        <taxon>Pseudomonadati</taxon>
        <taxon>Pseudomonadota</taxon>
        <taxon>Gammaproteobacteria</taxon>
        <taxon>Alteromonadales</taxon>
        <taxon>Shewanellaceae</taxon>
        <taxon>Parashewanella</taxon>
    </lineage>
</organism>
<accession>A0A3A6U4P9</accession>
<dbReference type="Pfam" id="PF08891">
    <property type="entry name" value="YfcL"/>
    <property type="match status" value="1"/>
</dbReference>
<dbReference type="OrthoDB" id="5600394at2"/>
<gene>
    <name evidence="1" type="ORF">D5R81_02040</name>
</gene>
<reference evidence="1 2" key="1">
    <citation type="submission" date="2018-09" db="EMBL/GenBank/DDBJ databases">
        <title>Phylogeny of the Shewanellaceae, and recommendation for two new genera, Pseudoshewanella and Parashewanella.</title>
        <authorList>
            <person name="Wang G."/>
        </authorList>
    </citation>
    <scope>NUCLEOTIDE SEQUENCE [LARGE SCALE GENOMIC DNA]</scope>
    <source>
        <strain evidence="1 2">KCTC 22492</strain>
    </source>
</reference>
<dbReference type="Proteomes" id="UP000273022">
    <property type="component" value="Unassembled WGS sequence"/>
</dbReference>
<sequence length="88" mass="9817">MLEQYEAALENWIGEVVAHGDDDALFASGYLQGHIAVVLSELDIEGDCSYVALEDKVKSCMLLAKDELNEGDFKLVDTAWLELKNRLK</sequence>
<proteinExistence type="predicted"/>
<protein>
    <submittedName>
        <fullName evidence="1">YfcL family protein</fullName>
    </submittedName>
</protein>